<name>A0A0A9E8C0_ARUDO</name>
<protein>
    <submittedName>
        <fullName evidence="2">Uncharacterized protein</fullName>
    </submittedName>
</protein>
<organism evidence="2">
    <name type="scientific">Arundo donax</name>
    <name type="common">Giant reed</name>
    <name type="synonym">Donax arundinaceus</name>
    <dbReference type="NCBI Taxonomy" id="35708"/>
    <lineage>
        <taxon>Eukaryota</taxon>
        <taxon>Viridiplantae</taxon>
        <taxon>Streptophyta</taxon>
        <taxon>Embryophyta</taxon>
        <taxon>Tracheophyta</taxon>
        <taxon>Spermatophyta</taxon>
        <taxon>Magnoliopsida</taxon>
        <taxon>Liliopsida</taxon>
        <taxon>Poales</taxon>
        <taxon>Poaceae</taxon>
        <taxon>PACMAD clade</taxon>
        <taxon>Arundinoideae</taxon>
        <taxon>Arundineae</taxon>
        <taxon>Arundo</taxon>
    </lineage>
</organism>
<reference evidence="2" key="1">
    <citation type="submission" date="2014-09" db="EMBL/GenBank/DDBJ databases">
        <authorList>
            <person name="Magalhaes I.L.F."/>
            <person name="Oliveira U."/>
            <person name="Santos F.R."/>
            <person name="Vidigal T.H.D.A."/>
            <person name="Brescovit A.D."/>
            <person name="Santos A.J."/>
        </authorList>
    </citation>
    <scope>NUCLEOTIDE SEQUENCE</scope>
    <source>
        <tissue evidence="2">Shoot tissue taken approximately 20 cm above the soil surface</tissue>
    </source>
</reference>
<feature type="region of interest" description="Disordered" evidence="1">
    <location>
        <begin position="36"/>
        <end position="57"/>
    </location>
</feature>
<evidence type="ECO:0000313" key="2">
    <source>
        <dbReference type="EMBL" id="JAD94100.1"/>
    </source>
</evidence>
<proteinExistence type="predicted"/>
<dbReference type="AlphaFoldDB" id="A0A0A9E8C0"/>
<evidence type="ECO:0000256" key="1">
    <source>
        <dbReference type="SAM" id="MobiDB-lite"/>
    </source>
</evidence>
<dbReference type="EMBL" id="GBRH01203795">
    <property type="protein sequence ID" value="JAD94100.1"/>
    <property type="molecule type" value="Transcribed_RNA"/>
</dbReference>
<accession>A0A0A9E8C0</accession>
<sequence>MTRHCHVLYTDPDAVTAVWNGLRPVDPAARRREEAAVAVGKEAEGRGRRGWEERSAL</sequence>
<reference evidence="2" key="2">
    <citation type="journal article" date="2015" name="Data Brief">
        <title>Shoot transcriptome of the giant reed, Arundo donax.</title>
        <authorList>
            <person name="Barrero R.A."/>
            <person name="Guerrero F.D."/>
            <person name="Moolhuijzen P."/>
            <person name="Goolsby J.A."/>
            <person name="Tidwell J."/>
            <person name="Bellgard S.E."/>
            <person name="Bellgard M.I."/>
        </authorList>
    </citation>
    <scope>NUCLEOTIDE SEQUENCE</scope>
    <source>
        <tissue evidence="2">Shoot tissue taken approximately 20 cm above the soil surface</tissue>
    </source>
</reference>